<dbReference type="SMART" id="SM00228">
    <property type="entry name" value="PDZ"/>
    <property type="match status" value="1"/>
</dbReference>
<sequence>MSKFLVWIIIFGNFFVVHFFLCFKIPNNKITNVLTYDNSKKQRINSKHNTFLYKNDTLNKLLNRKKNKHTLFYRSKKEKDIQESGYLYPFDHLEKKKTKFPPDPYIPSEDEKESSIDIFHDKINDDDLMIYEDDDDAKKYFGKTTFNKPNIIQKDENSEDDQDDDLNDQNDDPINNPTNNLTDNPTNNSTDNPTNNSIDNPTNNSIDNPTNNSIDNPTNNSTDNPTNNSIDNPTNNSIDNPTNNSIDNPTNNSTDNPINSPNYQQVTQSNIILEEENNTNKTDIEKDIININFYSSEEKKIACEMIKDQIYYLLHSSMDKTFIETFNINIESHIVPSEKRICVSYNMKSHTFKRSISNLSDLIEFSNKLKYVLDERIHKLYYEDKNNENAYLNKTLRKELEIGKKERDVTNLSKKNLQMSIESSLKLIEKCMQNMYKQNYEITLHDLKLAYNMLPCKYYGFFLSNLCSTISTLSYYVNDLQGTFNFALKSIKYEPKYNVAWKCLGDAYRSFRKFWQAKNFYDIAIYLGYKDEKGERFEDIVQELNNLTENALKNVDLLKEHMNNSTNIIIKKNIGIVLNKNPDSIGGCYVSYIIEGSKASKKNLHHGDQIVALNNHVTYGKPIDFCLKAFQKNDGTYDIIFFKGNIIELYGLKAYKYLMKNDLFYALFENEQIVSFKRNETILFDMKGFGTFSEYGMSKAEFV</sequence>
<dbReference type="Gene3D" id="2.30.42.10">
    <property type="match status" value="1"/>
</dbReference>
<evidence type="ECO:0000313" key="5">
    <source>
        <dbReference type="EMBL" id="KNG77779.1"/>
    </source>
</evidence>
<organism evidence="5 6">
    <name type="scientific">Plasmodium falciparum IGH-CR14</name>
    <dbReference type="NCBI Taxonomy" id="580059"/>
    <lineage>
        <taxon>Eukaryota</taxon>
        <taxon>Sar</taxon>
        <taxon>Alveolata</taxon>
        <taxon>Apicomplexa</taxon>
        <taxon>Aconoidasida</taxon>
        <taxon>Haemosporida</taxon>
        <taxon>Plasmodiidae</taxon>
        <taxon>Plasmodium</taxon>
        <taxon>Plasmodium (Laverania)</taxon>
    </lineage>
</organism>
<reference evidence="6" key="1">
    <citation type="submission" date="2015-07" db="EMBL/GenBank/DDBJ databases">
        <title>Annotation of Plasmodium falciparum IGH-CR14.</title>
        <authorList>
            <consortium name="The Broad Institute Genome Sequencing Platform"/>
            <person name="Volkman S.K."/>
            <person name="Neafsey D.E."/>
            <person name="Dash A.P."/>
            <person name="Chitnis C.E."/>
            <person name="Hartl D.L."/>
            <person name="Young S.K."/>
            <person name="Zeng Q."/>
            <person name="Koehrsen M."/>
            <person name="Alvarado L."/>
            <person name="Berlin A."/>
            <person name="Borenstein D."/>
            <person name="Chapman S.B."/>
            <person name="Chen Z."/>
            <person name="Engels R."/>
            <person name="Freedman E."/>
            <person name="Gellesch M."/>
            <person name="Goldberg J."/>
            <person name="Griggs A."/>
            <person name="Gujja S."/>
            <person name="Heilman E.R."/>
            <person name="Heiman D.I."/>
            <person name="Howarth C."/>
            <person name="Jen D."/>
            <person name="Larson L."/>
            <person name="Mehta T."/>
            <person name="Neiman D."/>
            <person name="Park D."/>
            <person name="Pearson M."/>
            <person name="Roberts A."/>
            <person name="Saif S."/>
            <person name="Shea T."/>
            <person name="Shenoy N."/>
            <person name="Sisk P."/>
            <person name="Stolte C."/>
            <person name="Sykes S."/>
            <person name="Walk T."/>
            <person name="White J."/>
            <person name="Yandava C."/>
            <person name="Haas B."/>
            <person name="Henn M.R."/>
            <person name="Nusbaum C."/>
            <person name="Birren B."/>
        </authorList>
    </citation>
    <scope>NUCLEOTIDE SEQUENCE [LARGE SCALE GENOMIC DNA]</scope>
    <source>
        <strain evidence="6">IGH-CR14</strain>
    </source>
</reference>
<evidence type="ECO:0000259" key="4">
    <source>
        <dbReference type="PROSITE" id="PS50106"/>
    </source>
</evidence>
<feature type="domain" description="PDZ" evidence="4">
    <location>
        <begin position="554"/>
        <end position="615"/>
    </location>
</feature>
<keyword evidence="3" id="KW-0472">Membrane</keyword>
<accession>A0A0L1IDS4</accession>
<keyword evidence="3" id="KW-1133">Transmembrane helix</keyword>
<evidence type="ECO:0000256" key="2">
    <source>
        <dbReference type="SAM" id="MobiDB-lite"/>
    </source>
</evidence>
<feature type="compositionally biased region" description="Acidic residues" evidence="2">
    <location>
        <begin position="157"/>
        <end position="171"/>
    </location>
</feature>
<dbReference type="SUPFAM" id="SSF50156">
    <property type="entry name" value="PDZ domain-like"/>
    <property type="match status" value="1"/>
</dbReference>
<evidence type="ECO:0000256" key="1">
    <source>
        <dbReference type="SAM" id="Coils"/>
    </source>
</evidence>
<feature type="coiled-coil region" evidence="1">
    <location>
        <begin position="530"/>
        <end position="561"/>
    </location>
</feature>
<feature type="transmembrane region" description="Helical" evidence="3">
    <location>
        <begin position="6"/>
        <end position="23"/>
    </location>
</feature>
<reference evidence="6" key="2">
    <citation type="submission" date="2015-07" db="EMBL/GenBank/DDBJ databases">
        <title>The genome sequence of Plasmodium falciparum IGH-CR14.</title>
        <authorList>
            <consortium name="The Broad Institute Genome Sequencing Platform"/>
            <person name="Volkman S.K."/>
            <person name="Neafsey D.E."/>
            <person name="Dash A.P."/>
            <person name="Chitnis C.E."/>
            <person name="Hartl D.L."/>
            <person name="Young S.K."/>
            <person name="Kodira C.D."/>
            <person name="Zeng Q."/>
            <person name="Koehrsen M."/>
            <person name="Godfrey P."/>
            <person name="Alvarado L."/>
            <person name="Berlin A."/>
            <person name="Borenstein D."/>
            <person name="Chen Z."/>
            <person name="Engels R."/>
            <person name="Freedman E."/>
            <person name="Gellesch M."/>
            <person name="Goldberg J."/>
            <person name="Griggs A."/>
            <person name="Gujja S."/>
            <person name="Heiman D."/>
            <person name="Hepburn T."/>
            <person name="Howarth C."/>
            <person name="Jen D."/>
            <person name="Larson L."/>
            <person name="Lewis B."/>
            <person name="Mehta T."/>
            <person name="Park D."/>
            <person name="Pearson M."/>
            <person name="Roberts A."/>
            <person name="Saif S."/>
            <person name="Shea T."/>
            <person name="Shenoy N."/>
            <person name="Sisk P."/>
            <person name="Stolte C."/>
            <person name="Sykes S."/>
            <person name="Walk T."/>
            <person name="White J."/>
            <person name="Yandava C."/>
            <person name="Wirth D.F."/>
            <person name="Nusbaum C."/>
            <person name="Birren B."/>
        </authorList>
    </citation>
    <scope>NUCLEOTIDE SEQUENCE [LARGE SCALE GENOMIC DNA]</scope>
    <source>
        <strain evidence="6">IGH-CR14</strain>
    </source>
</reference>
<proteinExistence type="predicted"/>
<feature type="region of interest" description="Disordered" evidence="2">
    <location>
        <begin position="150"/>
        <end position="263"/>
    </location>
</feature>
<keyword evidence="1" id="KW-0175">Coiled coil</keyword>
<dbReference type="InterPro" id="IPR001478">
    <property type="entry name" value="PDZ"/>
</dbReference>
<dbReference type="EMBL" id="GG665380">
    <property type="protein sequence ID" value="KNG77779.1"/>
    <property type="molecule type" value="Genomic_DNA"/>
</dbReference>
<dbReference type="PROSITE" id="PS50106">
    <property type="entry name" value="PDZ"/>
    <property type="match status" value="1"/>
</dbReference>
<evidence type="ECO:0000313" key="6">
    <source>
        <dbReference type="Proteomes" id="UP000054562"/>
    </source>
</evidence>
<feature type="compositionally biased region" description="Low complexity" evidence="2">
    <location>
        <begin position="172"/>
        <end position="262"/>
    </location>
</feature>
<dbReference type="Proteomes" id="UP000054562">
    <property type="component" value="Unassembled WGS sequence"/>
</dbReference>
<keyword evidence="3" id="KW-0812">Transmembrane</keyword>
<evidence type="ECO:0000256" key="3">
    <source>
        <dbReference type="SAM" id="Phobius"/>
    </source>
</evidence>
<dbReference type="AlphaFoldDB" id="A0A0L1IDS4"/>
<protein>
    <submittedName>
        <fullName evidence="5">PDZ domain-containing protein</fullName>
    </submittedName>
</protein>
<dbReference type="OrthoDB" id="6502734at2759"/>
<dbReference type="Pfam" id="PF00595">
    <property type="entry name" value="PDZ"/>
    <property type="match status" value="1"/>
</dbReference>
<dbReference type="InterPro" id="IPR036034">
    <property type="entry name" value="PDZ_sf"/>
</dbReference>
<gene>
    <name evidence="5" type="ORF">PFMG_04011</name>
</gene>
<name>A0A0L1IDS4_PLAFA</name>